<gene>
    <name evidence="1" type="ORF">CCMP2556_LOCUS45791</name>
</gene>
<sequence length="625" mass="69464">LAVTSQSFGTTDCTYLARCSFCQRESYIHSLTKRVPESHVVMDGAMRVVALTWLTLTHGQVTGEQCNSVPRSSATTEWCKQSCAMLLAFVRMRMPYETMDFNALLGANKMNTWAVCPSAFRSIVFARLAHEIKQLQPDDLPSVERRIRVAEHAAREFVTKNITGYLEAGTSFAPWFHLGTVFEVIKENFSAVFSRQEQLLPTPKRNAIAEVLQRSLDSDAPTMGPMQMLREQGWRSGDFQGSDIASLERAALLLAEADFVRVSKAYGIPGSGGLMGAARDEMNHLLNLGQKFLLQSYLHAKAAAPAGLTDLYGLFTAVWQTGVPIFEILDRLDSQVLESIFLPTSQTHSDAPFLVHVLPTRNVESNHVRAFFDLHCDQTFKDLVEKHKNLRQPLMVVEIGTHLGGCVLYALTHLPKETRALAIDAYGPAVAALRRTAASNGLADRLTVVEQFVCPDDKRRYSLELKATGPAMVQPAWTETAADAASEMSGPKPVATCQHTVVGFYSWDFCPCSGMLQECRSLDAIFMEYGILEVDLMRIHVLGREYDALRSGERFFANGKVKVLAGSVSQQNTKPGKMAEMLFRHGYSLHFREFRDEEVVLVLQNQMILPKSTLTMTAHSPDSPV</sequence>
<proteinExistence type="predicted"/>
<protein>
    <submittedName>
        <fullName evidence="1">Uncharacterized protein</fullName>
    </submittedName>
</protein>
<reference evidence="1 2" key="1">
    <citation type="submission" date="2024-02" db="EMBL/GenBank/DDBJ databases">
        <authorList>
            <person name="Chen Y."/>
            <person name="Shah S."/>
            <person name="Dougan E. K."/>
            <person name="Thang M."/>
            <person name="Chan C."/>
        </authorList>
    </citation>
    <scope>NUCLEOTIDE SEQUENCE [LARGE SCALE GENOMIC DNA]</scope>
</reference>
<dbReference type="Gene3D" id="3.40.50.150">
    <property type="entry name" value="Vaccinia Virus protein VP39"/>
    <property type="match status" value="1"/>
</dbReference>
<name>A0ABP0R826_9DINO</name>
<evidence type="ECO:0000313" key="1">
    <source>
        <dbReference type="EMBL" id="CAK9096290.1"/>
    </source>
</evidence>
<comment type="caution">
    <text evidence="1">The sequence shown here is derived from an EMBL/GenBank/DDBJ whole genome shotgun (WGS) entry which is preliminary data.</text>
</comment>
<dbReference type="SUPFAM" id="SSF53335">
    <property type="entry name" value="S-adenosyl-L-methionine-dependent methyltransferases"/>
    <property type="match status" value="1"/>
</dbReference>
<organism evidence="1 2">
    <name type="scientific">Durusdinium trenchii</name>
    <dbReference type="NCBI Taxonomy" id="1381693"/>
    <lineage>
        <taxon>Eukaryota</taxon>
        <taxon>Sar</taxon>
        <taxon>Alveolata</taxon>
        <taxon>Dinophyceae</taxon>
        <taxon>Suessiales</taxon>
        <taxon>Symbiodiniaceae</taxon>
        <taxon>Durusdinium</taxon>
    </lineage>
</organism>
<accession>A0ABP0R826</accession>
<feature type="non-terminal residue" evidence="1">
    <location>
        <position position="1"/>
    </location>
</feature>
<dbReference type="EMBL" id="CAXAMN010025584">
    <property type="protein sequence ID" value="CAK9096290.1"/>
    <property type="molecule type" value="Genomic_DNA"/>
</dbReference>
<keyword evidence="2" id="KW-1185">Reference proteome</keyword>
<dbReference type="InterPro" id="IPR029063">
    <property type="entry name" value="SAM-dependent_MTases_sf"/>
</dbReference>
<dbReference type="Proteomes" id="UP001642484">
    <property type="component" value="Unassembled WGS sequence"/>
</dbReference>
<evidence type="ECO:0000313" key="2">
    <source>
        <dbReference type="Proteomes" id="UP001642484"/>
    </source>
</evidence>